<reference evidence="1 2" key="1">
    <citation type="journal article" date="2022" name="bioRxiv">
        <title>The genome of the oomycete Peronosclerospora sorghi, a cosmopolitan pathogen of maize and sorghum, is inflated with dispersed pseudogenes.</title>
        <authorList>
            <person name="Fletcher K."/>
            <person name="Martin F."/>
            <person name="Isakeit T."/>
            <person name="Cavanaugh K."/>
            <person name="Magill C."/>
            <person name="Michelmore R."/>
        </authorList>
    </citation>
    <scope>NUCLEOTIDE SEQUENCE [LARGE SCALE GENOMIC DNA]</scope>
    <source>
        <strain evidence="1">P6</strain>
    </source>
</reference>
<evidence type="ECO:0000313" key="1">
    <source>
        <dbReference type="EMBL" id="KAI9918514.1"/>
    </source>
</evidence>
<dbReference type="EMBL" id="CM047591">
    <property type="protein sequence ID" value="KAI9918514.1"/>
    <property type="molecule type" value="Genomic_DNA"/>
</dbReference>
<evidence type="ECO:0000313" key="2">
    <source>
        <dbReference type="Proteomes" id="UP001163321"/>
    </source>
</evidence>
<accession>A0ACC0WKG7</accession>
<comment type="caution">
    <text evidence="1">The sequence shown here is derived from an EMBL/GenBank/DDBJ whole genome shotgun (WGS) entry which is preliminary data.</text>
</comment>
<organism evidence="1 2">
    <name type="scientific">Peronosclerospora sorghi</name>
    <dbReference type="NCBI Taxonomy" id="230839"/>
    <lineage>
        <taxon>Eukaryota</taxon>
        <taxon>Sar</taxon>
        <taxon>Stramenopiles</taxon>
        <taxon>Oomycota</taxon>
        <taxon>Peronosporomycetes</taxon>
        <taxon>Peronosporales</taxon>
        <taxon>Peronosporaceae</taxon>
        <taxon>Peronosclerospora</taxon>
    </lineage>
</organism>
<protein>
    <submittedName>
        <fullName evidence="1">Uncharacterized protein</fullName>
    </submittedName>
</protein>
<sequence>MYIDFLCFPNVDVEQVFDTNISLNATSSYDVKFGAVLKKMKRQRNEEDNILPIRTRGIKLIWFETTKLGRRHFTRHYIPRDSVVARYQHKAFKQLRNTTIAEEELPER</sequence>
<name>A0ACC0WKG7_9STRA</name>
<gene>
    <name evidence="1" type="ORF">PsorP6_011382</name>
</gene>
<dbReference type="Proteomes" id="UP001163321">
    <property type="component" value="Chromosome 12"/>
</dbReference>
<proteinExistence type="predicted"/>
<keyword evidence="2" id="KW-1185">Reference proteome</keyword>